<dbReference type="Proteomes" id="UP000887458">
    <property type="component" value="Unassembled WGS sequence"/>
</dbReference>
<keyword evidence="2" id="KW-1185">Reference proteome</keyword>
<proteinExistence type="predicted"/>
<protein>
    <submittedName>
        <fullName evidence="1">Uncharacterized protein</fullName>
    </submittedName>
</protein>
<comment type="caution">
    <text evidence="1">The sequence shown here is derived from an EMBL/GenBank/DDBJ whole genome shotgun (WGS) entry which is preliminary data.</text>
</comment>
<reference evidence="1 2" key="1">
    <citation type="journal article" date="2018" name="J. Allergy Clin. Immunol.">
        <title>High-quality assembly of Dermatophagoides pteronyssinus genome and transcriptome reveals a wide range of novel allergens.</title>
        <authorList>
            <person name="Liu X.Y."/>
            <person name="Yang K.Y."/>
            <person name="Wang M.Q."/>
            <person name="Kwok J.S."/>
            <person name="Zeng X."/>
            <person name="Yang Z."/>
            <person name="Xiao X.J."/>
            <person name="Lau C.P."/>
            <person name="Li Y."/>
            <person name="Huang Z.M."/>
            <person name="Ba J.G."/>
            <person name="Yim A.K."/>
            <person name="Ouyang C.Y."/>
            <person name="Ngai S.M."/>
            <person name="Chan T.F."/>
            <person name="Leung E.L."/>
            <person name="Liu L."/>
            <person name="Liu Z.G."/>
            <person name="Tsui S.K."/>
        </authorList>
    </citation>
    <scope>NUCLEOTIDE SEQUENCE [LARGE SCALE GENOMIC DNA]</scope>
    <source>
        <strain evidence="1">Derp</strain>
    </source>
</reference>
<evidence type="ECO:0000313" key="1">
    <source>
        <dbReference type="EMBL" id="KAH9420731.1"/>
    </source>
</evidence>
<reference evidence="1 2" key="2">
    <citation type="journal article" date="2022" name="Mol. Biol. Evol.">
        <title>Comparative Genomics Reveals Insights into the Divergent Evolution of Astigmatic Mites and Household Pest Adaptations.</title>
        <authorList>
            <person name="Xiong Q."/>
            <person name="Wan A.T."/>
            <person name="Liu X."/>
            <person name="Fung C.S."/>
            <person name="Xiao X."/>
            <person name="Malainual N."/>
            <person name="Hou J."/>
            <person name="Wang L."/>
            <person name="Wang M."/>
            <person name="Yang K.Y."/>
            <person name="Cui Y."/>
            <person name="Leung E.L."/>
            <person name="Nong W."/>
            <person name="Shin S.K."/>
            <person name="Au S.W."/>
            <person name="Jeong K.Y."/>
            <person name="Chew F.T."/>
            <person name="Hui J.H."/>
            <person name="Leung T.F."/>
            <person name="Tungtrongchitr A."/>
            <person name="Zhong N."/>
            <person name="Liu Z."/>
            <person name="Tsui S.K."/>
        </authorList>
    </citation>
    <scope>NUCLEOTIDE SEQUENCE [LARGE SCALE GENOMIC DNA]</scope>
    <source>
        <strain evidence="1">Derp</strain>
    </source>
</reference>
<name>A0ABQ8JEF5_DERPT</name>
<sequence length="71" mass="8203">MAITGCKNNDDDDDDAYNLTIKIQSNKYNIHDMIVMIMIDIDLTEQQQQQQQNPKYTPDANSILHLSSYII</sequence>
<accession>A0ABQ8JEF5</accession>
<gene>
    <name evidence="1" type="ORF">DERP_001162</name>
</gene>
<dbReference type="EMBL" id="NJHN03000047">
    <property type="protein sequence ID" value="KAH9420731.1"/>
    <property type="molecule type" value="Genomic_DNA"/>
</dbReference>
<evidence type="ECO:0000313" key="2">
    <source>
        <dbReference type="Proteomes" id="UP000887458"/>
    </source>
</evidence>
<organism evidence="1 2">
    <name type="scientific">Dermatophagoides pteronyssinus</name>
    <name type="common">European house dust mite</name>
    <dbReference type="NCBI Taxonomy" id="6956"/>
    <lineage>
        <taxon>Eukaryota</taxon>
        <taxon>Metazoa</taxon>
        <taxon>Ecdysozoa</taxon>
        <taxon>Arthropoda</taxon>
        <taxon>Chelicerata</taxon>
        <taxon>Arachnida</taxon>
        <taxon>Acari</taxon>
        <taxon>Acariformes</taxon>
        <taxon>Sarcoptiformes</taxon>
        <taxon>Astigmata</taxon>
        <taxon>Psoroptidia</taxon>
        <taxon>Analgoidea</taxon>
        <taxon>Pyroglyphidae</taxon>
        <taxon>Dermatophagoidinae</taxon>
        <taxon>Dermatophagoides</taxon>
    </lineage>
</organism>